<dbReference type="Pfam" id="PF07676">
    <property type="entry name" value="PD40"/>
    <property type="match status" value="2"/>
</dbReference>
<feature type="signal peptide" evidence="3">
    <location>
        <begin position="1"/>
        <end position="28"/>
    </location>
</feature>
<name>A0ABS0YVZ6_9BACT</name>
<dbReference type="Pfam" id="PF12770">
    <property type="entry name" value="CHAT"/>
    <property type="match status" value="1"/>
</dbReference>
<dbReference type="Gene3D" id="2.120.10.30">
    <property type="entry name" value="TolB, C-terminal domain"/>
    <property type="match status" value="1"/>
</dbReference>
<evidence type="ECO:0000256" key="3">
    <source>
        <dbReference type="SAM" id="SignalP"/>
    </source>
</evidence>
<dbReference type="Proteomes" id="UP000641025">
    <property type="component" value="Unassembled WGS sequence"/>
</dbReference>
<keyword evidence="6" id="KW-1185">Reference proteome</keyword>
<feature type="repeat" description="TPR" evidence="1">
    <location>
        <begin position="2160"/>
        <end position="2193"/>
    </location>
</feature>
<keyword evidence="1" id="KW-0802">TPR repeat</keyword>
<feature type="domain" description="CHAT" evidence="4">
    <location>
        <begin position="2513"/>
        <end position="2777"/>
    </location>
</feature>
<dbReference type="RefSeq" id="WP_199396613.1">
    <property type="nucleotide sequence ID" value="NZ_JAEMHK010000016.1"/>
</dbReference>
<dbReference type="PROSITE" id="PS50005">
    <property type="entry name" value="TPR"/>
    <property type="match status" value="1"/>
</dbReference>
<dbReference type="PANTHER" id="PTHR10098:SF108">
    <property type="entry name" value="TETRATRICOPEPTIDE REPEAT PROTEIN 28"/>
    <property type="match status" value="1"/>
</dbReference>
<comment type="caution">
    <text evidence="5">The sequence shown here is derived from an EMBL/GenBank/DDBJ whole genome shotgun (WGS) entry which is preliminary data.</text>
</comment>
<dbReference type="SUPFAM" id="SSF48452">
    <property type="entry name" value="TPR-like"/>
    <property type="match status" value="6"/>
</dbReference>
<dbReference type="InterPro" id="IPR011990">
    <property type="entry name" value="TPR-like_helical_dom_sf"/>
</dbReference>
<accession>A0ABS0YVZ6</accession>
<evidence type="ECO:0000313" key="6">
    <source>
        <dbReference type="Proteomes" id="UP000641025"/>
    </source>
</evidence>
<evidence type="ECO:0000259" key="4">
    <source>
        <dbReference type="Pfam" id="PF12770"/>
    </source>
</evidence>
<sequence length="2779" mass="301141">MGNPMNAATRKITLLLALAALLTGTAQAVPLGEELLAPAAPRPAPRSRPEVAPMPAVYTPQSVLYVARSRDGRWIATVEKGDAGYELWLHPAGNVAELPRLLTKGPVRISAPAFDATGTRLAYADERDDLKGDIWLVDLAKPGAEPRRLTGNDAGEDAPGFAPDGSAIYYQRQLPGAEHRDLVRLELATGKGETLPIAIAAAFAAVSPDGNRIAFVSRDKDPGGDLWLWEKGGRLTQLTAGAERDLYPVWQDADTLLFTRFAPPAGDTANGPDGGAVFRLQLKRDGSHGFPAAFPLTSGLLSTAAPIPAGERVLFVAGAAAGGQVLSLPASGEIPEQADAAAQWQVARVILERQPADPATARLACLRVLAREDAPTREGALASLALARLMEQAGERSQAEDRYAEAALRYAAFPEAALADIAQLRLEAASRSEEVVVAGRRKSVIADAQENMLRAAKGKGADATARALVDGARLEAEYGSGAEDQLAAIARFEKALAEAAAAPDILAEAAYRRARLLARIEGGEGAVAALVEVAKKYDRQEQWAEAAIAEILDQLTAKNADARERLAALAEQYRTTLPRLAMGAWNRVGDLAYRGGDWVRAKDAYRTVLEQFPAIATPTAAARFALAEILYREERYGEATALYEKEMGEHPEDAPLYQLARAAYLRKSLAAGESLYRLGEVSAARAAFLDLIRYEGRSLEAHRGYIKSVAAQGQAPELLALYQKMLQSYPDDPVLLYGAGLCYTYLPGKDALKEGDRLIARAAERLPGSEYPFQTRGYIAEVLETVHGEQGGLERALNLYRRAKLLNHPQENPENSANLSLNIGNIAYLLGRNATAWSFYSQRLAAKVPFDNVDTELLFEQRYGAVAFQVGEKQAAIDGYGRALKLAESRLEPARSLEQFGRLTRRVNERIFAGQKLSAQQEQRLSEQQAINADLELLGADRVEAPPAPGWQKFDAALRALLVRQRKLVAAACAGVAQGDKFLLELNGMASAVEREQDNVPRLVETTAELHDRLGLANFDAERFQPALPHFDQAYRLNRALGRHANLAANRRSASIAAYRQAETASGAEKKRLLLLSRDGFTDVLSLLDQYPPEKKSAPKRGGGLINVSANVALNKGGATEAAYGFSAEQERRLAQSYLARIATDLGDNAAAEKLFKELLGRYPERVEQVAEGDLFGVGLLSHRAAQLAYARGDRAAAAAGFRKATAVALKNGNAVGAMLNLVNWGMLLPGDAAPGEVAEFLESQAACSALADSYRDALPPDAVARYGNDAGAILARLASGRADDVTRQALLYRAVAVWDRVLPSPPPPLTGGGRGVGDLAKGTDLPSGTFPHPQPPPARGGGEVNREASHARLAARLNRAATLAALGLSEAAQAGYTAALAEARAAGNDAMVWRAQAALGDYDAALKVLDRLPPTDYDLRLGELTERFSPRIEAVTAKDPEQGFALVERISELERVQILGRSLLGVDDDATVDLLRKAAPHLAELDRVRAALTKAAPEDAAYLKLRAQQEETVLDALLGKKLELLPPYYAVAGPGALRLAASSAALSAGNANERERFAALLTSFRKECSSGKGGKLCQALTPQPAEAIDVMERLPGRPVLRLVALPGDRFLVFTFGAKDGVRAETLLRTAVPSRLNDPAQVAIYERPEQFASAQPLSWGVSASQLLKSVEGRRPLRSQVLDPAGLWPAQSPFAKLPADSRLGRLPDAHTLALPAAVGLLPAAPNRPGAGGAYSAAWEDAAGVRHDLVQLADGDSVSLLLAPKGGTGQAWYLGQLASLIGVPSVLLADRFADLTPFVKSYADRSLAQARRELPGDWLLIGDWGGDAAESAKLAKKLFNDYVKKAVQSHNDGRYAQALALFDNALVVAEATPELAKNRAALHRHARESAFGAGFTERAVSHADSLVQRLAKEKPYSAEHADALLRLGLLQGRLEHFKEATAALKEGISIFADLGLAKDQAAALSDFGVVMENAVDYPAARSLFEEAAGLRAQLKDELNLADQYRNLGRIFDLRLNQFAVAESYYRKAQDLYAKNGNAALEAETILERGRCQRLLGNFPAADTLYREALAKVGNTELKTRMRIVLEQGNNAWFQGRYQEAFDLREQVEKAALKENWALEQVMAKNTGGLIWWTLGDNRRALVELRQALDLAGKLEVRRDESATTLNNIGLVRRESGDYQGALESLGQALAIDRALGSRWAIAYDLRNLGQTRLKMGDPAGALKLLTEAAGLADAIGDKVNQAKIHLALGDARARSNQGGPAAESYGKALELADAMLLREVRWRALLGLARLKEQAGDRDGAVVSYGQALETVEGLRAEIKLDQLKDGFLADKMDVYQGLVGLLVELGRNDEAFAVAERSRARNLIDILGRQRLSLAGGPDQDLYDRQGRLREQIQEQEQLALQAANPAERAMYAAALDKLRGEYQDLLLDIERRRPELLSLVKVTPVTVAEVEKLLEPGVTLLSYYQLPDRLLCWRLERQGSRLFVLKAPAREVAEKIATYRRMLQNLEPLEQNSRELYRLLLSEPLAGVPEGQTVGIVPHGSLHYLSFATLYDGRDYLVDRHTLFHLPAASVYRHTLARRQAGKNLRILAIGNPDLGNASLDLPFAEKEAGTLRWNYSDVTTLTRERATESWVRDNIAKFGIIHLASHGEFDTVNPLFSSIRLAKDGKNDGRLQAEEVFGLDIKADLVVLSACQTGLGDVKSGDDVIGMNRAFLFAGTHALVSSLWRVSDVSSAILMKQFYRDYSRSDKAQALRLAMLHVRKRYPHPGYWGAFVLTGDYK</sequence>
<dbReference type="EMBL" id="JAEMHK010000016">
    <property type="protein sequence ID" value="MBJ6802138.1"/>
    <property type="molecule type" value="Genomic_DNA"/>
</dbReference>
<reference evidence="5 6" key="1">
    <citation type="submission" date="2020-12" db="EMBL/GenBank/DDBJ databases">
        <title>Geomonas sp. Red259, isolated from paddy soil.</title>
        <authorList>
            <person name="Xu Z."/>
            <person name="Zhang Z."/>
            <person name="Masuda Y."/>
            <person name="Itoh H."/>
            <person name="Senoo K."/>
        </authorList>
    </citation>
    <scope>NUCLEOTIDE SEQUENCE [LARGE SCALE GENOMIC DNA]</scope>
    <source>
        <strain evidence="5 6">Red259</strain>
    </source>
</reference>
<dbReference type="InterPro" id="IPR011659">
    <property type="entry name" value="WD40"/>
</dbReference>
<dbReference type="InterPro" id="IPR024983">
    <property type="entry name" value="CHAT_dom"/>
</dbReference>
<dbReference type="SUPFAM" id="SSF82171">
    <property type="entry name" value="DPP6 N-terminal domain-like"/>
    <property type="match status" value="1"/>
</dbReference>
<feature type="chain" id="PRO_5045992487" evidence="3">
    <location>
        <begin position="29"/>
        <end position="2779"/>
    </location>
</feature>
<dbReference type="PANTHER" id="PTHR10098">
    <property type="entry name" value="RAPSYN-RELATED"/>
    <property type="match status" value="1"/>
</dbReference>
<dbReference type="InterPro" id="IPR011042">
    <property type="entry name" value="6-blade_b-propeller_TolB-like"/>
</dbReference>
<dbReference type="Gene3D" id="1.25.40.10">
    <property type="entry name" value="Tetratricopeptide repeat domain"/>
    <property type="match status" value="5"/>
</dbReference>
<proteinExistence type="predicted"/>
<organism evidence="5 6">
    <name type="scientific">Geomonas propionica</name>
    <dbReference type="NCBI Taxonomy" id="2798582"/>
    <lineage>
        <taxon>Bacteria</taxon>
        <taxon>Pseudomonadati</taxon>
        <taxon>Thermodesulfobacteriota</taxon>
        <taxon>Desulfuromonadia</taxon>
        <taxon>Geobacterales</taxon>
        <taxon>Geobacteraceae</taxon>
        <taxon>Geomonas</taxon>
    </lineage>
</organism>
<evidence type="ECO:0000256" key="1">
    <source>
        <dbReference type="PROSITE-ProRule" id="PRU00339"/>
    </source>
</evidence>
<dbReference type="SMART" id="SM00028">
    <property type="entry name" value="TPR"/>
    <property type="match status" value="15"/>
</dbReference>
<dbReference type="InterPro" id="IPR019734">
    <property type="entry name" value="TPR_rpt"/>
</dbReference>
<evidence type="ECO:0000313" key="5">
    <source>
        <dbReference type="EMBL" id="MBJ6802138.1"/>
    </source>
</evidence>
<feature type="region of interest" description="Disordered" evidence="2">
    <location>
        <begin position="1305"/>
        <end position="1348"/>
    </location>
</feature>
<keyword evidence="3" id="KW-0732">Signal</keyword>
<gene>
    <name evidence="5" type="ORF">JFN90_18585</name>
</gene>
<evidence type="ECO:0000256" key="2">
    <source>
        <dbReference type="SAM" id="MobiDB-lite"/>
    </source>
</evidence>
<protein>
    <submittedName>
        <fullName evidence="5">CHAT domain-containing protein</fullName>
    </submittedName>
</protein>